<protein>
    <submittedName>
        <fullName evidence="1">Uncharacterized protein</fullName>
    </submittedName>
</protein>
<organism evidence="1">
    <name type="scientific">Anguilla anguilla</name>
    <name type="common">European freshwater eel</name>
    <name type="synonym">Muraena anguilla</name>
    <dbReference type="NCBI Taxonomy" id="7936"/>
    <lineage>
        <taxon>Eukaryota</taxon>
        <taxon>Metazoa</taxon>
        <taxon>Chordata</taxon>
        <taxon>Craniata</taxon>
        <taxon>Vertebrata</taxon>
        <taxon>Euteleostomi</taxon>
        <taxon>Actinopterygii</taxon>
        <taxon>Neopterygii</taxon>
        <taxon>Teleostei</taxon>
        <taxon>Anguilliformes</taxon>
        <taxon>Anguillidae</taxon>
        <taxon>Anguilla</taxon>
    </lineage>
</organism>
<dbReference type="EMBL" id="GBXM01044344">
    <property type="protein sequence ID" value="JAH64233.1"/>
    <property type="molecule type" value="Transcribed_RNA"/>
</dbReference>
<sequence length="28" mass="3322">MISEHLDIICPSRSQFNFGLNFYFNTKV</sequence>
<dbReference type="AlphaFoldDB" id="A0A0E9UH10"/>
<accession>A0A0E9UH10</accession>
<reference evidence="1" key="2">
    <citation type="journal article" date="2015" name="Fish Shellfish Immunol.">
        <title>Early steps in the European eel (Anguilla anguilla)-Vibrio vulnificus interaction in the gills: Role of the RtxA13 toxin.</title>
        <authorList>
            <person name="Callol A."/>
            <person name="Pajuelo D."/>
            <person name="Ebbesson L."/>
            <person name="Teles M."/>
            <person name="MacKenzie S."/>
            <person name="Amaro C."/>
        </authorList>
    </citation>
    <scope>NUCLEOTIDE SEQUENCE</scope>
</reference>
<name>A0A0E9UH10_ANGAN</name>
<proteinExistence type="predicted"/>
<evidence type="ECO:0000313" key="1">
    <source>
        <dbReference type="EMBL" id="JAH64233.1"/>
    </source>
</evidence>
<reference evidence="1" key="1">
    <citation type="submission" date="2014-11" db="EMBL/GenBank/DDBJ databases">
        <authorList>
            <person name="Amaro Gonzalez C."/>
        </authorList>
    </citation>
    <scope>NUCLEOTIDE SEQUENCE</scope>
</reference>